<reference evidence="3 4" key="1">
    <citation type="submission" date="2016-11" db="EMBL/GenBank/DDBJ databases">
        <authorList>
            <person name="Jaros S."/>
            <person name="Januszkiewicz K."/>
            <person name="Wedrychowicz H."/>
        </authorList>
    </citation>
    <scope>NUCLEOTIDE SEQUENCE [LARGE SCALE GENOMIC DNA]</scope>
    <source>
        <strain evidence="3 4">NF2</strain>
    </source>
</reference>
<sequence length="349" mass="38069">MSIKVGIIGCGSIANERHAPEYHHHPNVELFLVYDPHPDRAQKLVAKYGGTVAASWQEVVHHPEVQAISDCSTNEMHHIITTEALLAGKHVLCEKPIATTSEGAQAMLAAAKATGAILMIDHNQRLVIAHQKARRIIESGELGRILSFKTSFGHKGPEHWSINKTNATWFFKKNRSALGVAGDLGIHKVDLLRYLLQDEIVQVSALTAILDKKDEEGLPIEVCDHMVCLLRTQSGAVGTASFSWSYYGEEDNSTILYGERGIMKIFADPEKDIEVITATGERRVERTGAIQTNDHQTNSGVIDAFIDAIQNQTTPIVTGKDGLIALLIIEAAMESAATGKTISLQQNIG</sequence>
<dbReference type="InterPro" id="IPR036291">
    <property type="entry name" value="NAD(P)-bd_dom_sf"/>
</dbReference>
<dbReference type="Gene3D" id="3.40.50.720">
    <property type="entry name" value="NAD(P)-binding Rossmann-like Domain"/>
    <property type="match status" value="1"/>
</dbReference>
<dbReference type="PANTHER" id="PTHR43377:SF1">
    <property type="entry name" value="BILIVERDIN REDUCTASE A"/>
    <property type="match status" value="1"/>
</dbReference>
<organism evidence="3 4">
    <name type="scientific">Brevibacillus formosus</name>
    <dbReference type="NCBI Taxonomy" id="54913"/>
    <lineage>
        <taxon>Bacteria</taxon>
        <taxon>Bacillati</taxon>
        <taxon>Bacillota</taxon>
        <taxon>Bacilli</taxon>
        <taxon>Bacillales</taxon>
        <taxon>Paenibacillaceae</taxon>
        <taxon>Brevibacillus</taxon>
    </lineage>
</organism>
<dbReference type="SUPFAM" id="SSF51735">
    <property type="entry name" value="NAD(P)-binding Rossmann-fold domains"/>
    <property type="match status" value="1"/>
</dbReference>
<protein>
    <submittedName>
        <fullName evidence="3">Dehydrogenase</fullName>
    </submittedName>
</protein>
<name>A0A220MG82_9BACL</name>
<dbReference type="SUPFAM" id="SSF55347">
    <property type="entry name" value="Glyceraldehyde-3-phosphate dehydrogenase-like, C-terminal domain"/>
    <property type="match status" value="1"/>
</dbReference>
<proteinExistence type="predicted"/>
<dbReference type="PANTHER" id="PTHR43377">
    <property type="entry name" value="BILIVERDIN REDUCTASE A"/>
    <property type="match status" value="1"/>
</dbReference>
<dbReference type="InterPro" id="IPR000683">
    <property type="entry name" value="Gfo/Idh/MocA-like_OxRdtase_N"/>
</dbReference>
<feature type="domain" description="Gfo/Idh/MocA-like oxidoreductase N-terminal" evidence="1">
    <location>
        <begin position="3"/>
        <end position="122"/>
    </location>
</feature>
<dbReference type="KEGG" id="bfm:BP422_11395"/>
<evidence type="ECO:0000313" key="3">
    <source>
        <dbReference type="EMBL" id="ASJ54094.1"/>
    </source>
</evidence>
<dbReference type="EMBL" id="CP018145">
    <property type="protein sequence ID" value="ASJ54094.1"/>
    <property type="molecule type" value="Genomic_DNA"/>
</dbReference>
<dbReference type="Pfam" id="PF22725">
    <property type="entry name" value="GFO_IDH_MocA_C3"/>
    <property type="match status" value="1"/>
</dbReference>
<dbReference type="InterPro" id="IPR051450">
    <property type="entry name" value="Gfo/Idh/MocA_Oxidoreductases"/>
</dbReference>
<dbReference type="InterPro" id="IPR055170">
    <property type="entry name" value="GFO_IDH_MocA-like_dom"/>
</dbReference>
<dbReference type="Pfam" id="PF01408">
    <property type="entry name" value="GFO_IDH_MocA"/>
    <property type="match status" value="1"/>
</dbReference>
<dbReference type="RefSeq" id="WP_088907884.1">
    <property type="nucleotide sequence ID" value="NZ_CP018145.1"/>
</dbReference>
<gene>
    <name evidence="3" type="ORF">BP422_11395</name>
</gene>
<dbReference type="Proteomes" id="UP000197781">
    <property type="component" value="Chromosome"/>
</dbReference>
<accession>A0A220MG82</accession>
<evidence type="ECO:0000259" key="1">
    <source>
        <dbReference type="Pfam" id="PF01408"/>
    </source>
</evidence>
<dbReference type="Gene3D" id="3.30.360.10">
    <property type="entry name" value="Dihydrodipicolinate Reductase, domain 2"/>
    <property type="match status" value="1"/>
</dbReference>
<dbReference type="GO" id="GO:0000166">
    <property type="term" value="F:nucleotide binding"/>
    <property type="evidence" value="ECO:0007669"/>
    <property type="project" value="InterPro"/>
</dbReference>
<dbReference type="AlphaFoldDB" id="A0A220MG82"/>
<evidence type="ECO:0000259" key="2">
    <source>
        <dbReference type="Pfam" id="PF22725"/>
    </source>
</evidence>
<evidence type="ECO:0000313" key="4">
    <source>
        <dbReference type="Proteomes" id="UP000197781"/>
    </source>
</evidence>
<feature type="domain" description="GFO/IDH/MocA-like oxidoreductase" evidence="2">
    <location>
        <begin position="130"/>
        <end position="263"/>
    </location>
</feature>